<accession>A0ACA9NCS8</accession>
<dbReference type="EMBL" id="CAJVPM010023323">
    <property type="protein sequence ID" value="CAG8649277.1"/>
    <property type="molecule type" value="Genomic_DNA"/>
</dbReference>
<sequence length="106" mass="11840">NSLGHSDKSNLTQAPTTNGHSATQRTPAIVGAFPKDETFESHNIGKSFKDDDDPAKLRRQLIEAKEEIDRLNHIVENYKQELNTAQMRQRKSEEAASANRHSVSAI</sequence>
<feature type="non-terminal residue" evidence="1">
    <location>
        <position position="1"/>
    </location>
</feature>
<dbReference type="Proteomes" id="UP000789860">
    <property type="component" value="Unassembled WGS sequence"/>
</dbReference>
<protein>
    <submittedName>
        <fullName evidence="1">4347_t:CDS:1</fullName>
    </submittedName>
</protein>
<feature type="non-terminal residue" evidence="1">
    <location>
        <position position="106"/>
    </location>
</feature>
<comment type="caution">
    <text evidence="1">The sequence shown here is derived from an EMBL/GenBank/DDBJ whole genome shotgun (WGS) entry which is preliminary data.</text>
</comment>
<gene>
    <name evidence="1" type="ORF">SCALOS_LOCUS8614</name>
</gene>
<keyword evidence="2" id="KW-1185">Reference proteome</keyword>
<organism evidence="1 2">
    <name type="scientific">Scutellospora calospora</name>
    <dbReference type="NCBI Taxonomy" id="85575"/>
    <lineage>
        <taxon>Eukaryota</taxon>
        <taxon>Fungi</taxon>
        <taxon>Fungi incertae sedis</taxon>
        <taxon>Mucoromycota</taxon>
        <taxon>Glomeromycotina</taxon>
        <taxon>Glomeromycetes</taxon>
        <taxon>Diversisporales</taxon>
        <taxon>Gigasporaceae</taxon>
        <taxon>Scutellospora</taxon>
    </lineage>
</organism>
<reference evidence="1" key="1">
    <citation type="submission" date="2021-06" db="EMBL/GenBank/DDBJ databases">
        <authorList>
            <person name="Kallberg Y."/>
            <person name="Tangrot J."/>
            <person name="Rosling A."/>
        </authorList>
    </citation>
    <scope>NUCLEOTIDE SEQUENCE</scope>
    <source>
        <strain evidence="1">AU212A</strain>
    </source>
</reference>
<evidence type="ECO:0000313" key="2">
    <source>
        <dbReference type="Proteomes" id="UP000789860"/>
    </source>
</evidence>
<evidence type="ECO:0000313" key="1">
    <source>
        <dbReference type="EMBL" id="CAG8649277.1"/>
    </source>
</evidence>
<name>A0ACA9NCS8_9GLOM</name>
<proteinExistence type="predicted"/>